<dbReference type="InterPro" id="IPR011042">
    <property type="entry name" value="6-blade_b-propeller_TolB-like"/>
</dbReference>
<comment type="similarity">
    <text evidence="1">Belongs to the strictosidine synthase family.</text>
</comment>
<dbReference type="EMBL" id="JARHTQ010000002">
    <property type="protein sequence ID" value="MDF2255099.1"/>
    <property type="molecule type" value="Genomic_DNA"/>
</dbReference>
<gene>
    <name evidence="6" type="ORF">P2L57_04935</name>
</gene>
<sequence length="334" mass="36048">MSKPELRPVAWRPPPRPGPAGGDRVPVSAPRLLPLGGTGPEHVVVDTAGRLLTGVADGRILRVDPETGEVTTVADTGGRPLGLQLQPDGRLLVCDARAGLLRVVPETGETEVLLRSAGGEPLGFCSNVVVTRDGTIYVSDASRRFGIDHWLGDLLEHSGTGRLIRIAPGAVEPEVVLDGLYFANGLALPADESFVTVAETGAYRLTRLWLTGPRAGHRDTFLEDLPGFPDNLTTGPGGLIWIAYAAPRDPLMDWLHRTPPVLRRALWKLPESMRPGPRRTLRVTAVDSAGRTAHDLRWPRARYRTATSACEHGGRLYLGSLVEDAIAVLELPER</sequence>
<evidence type="ECO:0000313" key="6">
    <source>
        <dbReference type="EMBL" id="MDF2255099.1"/>
    </source>
</evidence>
<evidence type="ECO:0000256" key="1">
    <source>
        <dbReference type="ARBA" id="ARBA00009191"/>
    </source>
</evidence>
<proteinExistence type="inferred from homology"/>
<feature type="domain" description="Strictosidine synthase conserved region" evidence="5">
    <location>
        <begin position="130"/>
        <end position="212"/>
    </location>
</feature>
<evidence type="ECO:0000256" key="3">
    <source>
        <dbReference type="ARBA" id="ARBA00023180"/>
    </source>
</evidence>
<keyword evidence="2" id="KW-0597">Phosphoprotein</keyword>
<dbReference type="PANTHER" id="PTHR10426:SF88">
    <property type="entry name" value="ADIPOCYTE PLASMA MEMBRANE-ASSOCIATED PROTEIN HEMOMUCIN-RELATED"/>
    <property type="match status" value="1"/>
</dbReference>
<organism evidence="6 7">
    <name type="scientific">Streptantibioticus ferralitis</name>
    <dbReference type="NCBI Taxonomy" id="236510"/>
    <lineage>
        <taxon>Bacteria</taxon>
        <taxon>Bacillati</taxon>
        <taxon>Actinomycetota</taxon>
        <taxon>Actinomycetes</taxon>
        <taxon>Kitasatosporales</taxon>
        <taxon>Streptomycetaceae</taxon>
        <taxon>Streptantibioticus</taxon>
    </lineage>
</organism>
<dbReference type="SUPFAM" id="SSF63829">
    <property type="entry name" value="Calcium-dependent phosphotriesterase"/>
    <property type="match status" value="1"/>
</dbReference>
<dbReference type="InterPro" id="IPR018119">
    <property type="entry name" value="Strictosidine_synth_cons-reg"/>
</dbReference>
<keyword evidence="3" id="KW-0325">Glycoprotein</keyword>
<dbReference type="Proteomes" id="UP001220022">
    <property type="component" value="Unassembled WGS sequence"/>
</dbReference>
<evidence type="ECO:0000313" key="7">
    <source>
        <dbReference type="Proteomes" id="UP001220022"/>
    </source>
</evidence>
<keyword evidence="7" id="KW-1185">Reference proteome</keyword>
<protein>
    <submittedName>
        <fullName evidence="6">SMP-30/gluconolactonase/LRE family protein</fullName>
    </submittedName>
</protein>
<dbReference type="Pfam" id="PF20067">
    <property type="entry name" value="SSL_N"/>
    <property type="match status" value="1"/>
</dbReference>
<evidence type="ECO:0000259" key="5">
    <source>
        <dbReference type="Pfam" id="PF03088"/>
    </source>
</evidence>
<feature type="region of interest" description="Disordered" evidence="4">
    <location>
        <begin position="1"/>
        <end position="28"/>
    </location>
</feature>
<evidence type="ECO:0000256" key="2">
    <source>
        <dbReference type="ARBA" id="ARBA00022553"/>
    </source>
</evidence>
<reference evidence="6 7" key="1">
    <citation type="submission" date="2023-03" db="EMBL/GenBank/DDBJ databases">
        <title>Draft genome sequence of type strain Streptomyces ferralitis JCM 14344.</title>
        <authorList>
            <person name="Klaysubun C."/>
            <person name="Duangmal K."/>
        </authorList>
    </citation>
    <scope>NUCLEOTIDE SEQUENCE [LARGE SCALE GENOMIC DNA]</scope>
    <source>
        <strain evidence="6 7">JCM 14344</strain>
    </source>
</reference>
<name>A0ABT5YUJ1_9ACTN</name>
<comment type="caution">
    <text evidence="6">The sequence shown here is derived from an EMBL/GenBank/DDBJ whole genome shotgun (WGS) entry which is preliminary data.</text>
</comment>
<dbReference type="Gene3D" id="2.120.10.30">
    <property type="entry name" value="TolB, C-terminal domain"/>
    <property type="match status" value="1"/>
</dbReference>
<dbReference type="PANTHER" id="PTHR10426">
    <property type="entry name" value="STRICTOSIDINE SYNTHASE-RELATED"/>
    <property type="match status" value="1"/>
</dbReference>
<dbReference type="Pfam" id="PF03088">
    <property type="entry name" value="Str_synth"/>
    <property type="match status" value="1"/>
</dbReference>
<accession>A0ABT5YUJ1</accession>
<evidence type="ECO:0000256" key="4">
    <source>
        <dbReference type="SAM" id="MobiDB-lite"/>
    </source>
</evidence>
<dbReference type="RefSeq" id="WP_275808783.1">
    <property type="nucleotide sequence ID" value="NZ_BAAANM010000012.1"/>
</dbReference>